<gene>
    <name evidence="7" type="ORF">GSLYS_00015891001</name>
</gene>
<dbReference type="Pfam" id="PF10639">
    <property type="entry name" value="TMEM234"/>
    <property type="match status" value="1"/>
</dbReference>
<evidence type="ECO:0000256" key="3">
    <source>
        <dbReference type="ARBA" id="ARBA00022692"/>
    </source>
</evidence>
<dbReference type="Gene3D" id="1.10.3730.20">
    <property type="match status" value="1"/>
</dbReference>
<keyword evidence="4 6" id="KW-1133">Transmembrane helix</keyword>
<evidence type="ECO:0000313" key="7">
    <source>
        <dbReference type="EMBL" id="CAL1542297.1"/>
    </source>
</evidence>
<dbReference type="EMBL" id="CAXITT010000479">
    <property type="protein sequence ID" value="CAL1542297.1"/>
    <property type="molecule type" value="Genomic_DNA"/>
</dbReference>
<name>A0AAV2IBX6_LYMST</name>
<evidence type="ECO:0008006" key="9">
    <source>
        <dbReference type="Google" id="ProtNLM"/>
    </source>
</evidence>
<dbReference type="PANTHER" id="PTHR28668">
    <property type="entry name" value="TRANSMEMBRANE PROTEIN 234"/>
    <property type="match status" value="1"/>
</dbReference>
<accession>A0AAV2IBX6</accession>
<keyword evidence="5 6" id="KW-0472">Membrane</keyword>
<reference evidence="7 8" key="1">
    <citation type="submission" date="2024-04" db="EMBL/GenBank/DDBJ databases">
        <authorList>
            <consortium name="Genoscope - CEA"/>
            <person name="William W."/>
        </authorList>
    </citation>
    <scope>NUCLEOTIDE SEQUENCE [LARGE SCALE GENOMIC DNA]</scope>
</reference>
<dbReference type="SUPFAM" id="SSF103481">
    <property type="entry name" value="Multidrug resistance efflux transporter EmrE"/>
    <property type="match status" value="1"/>
</dbReference>
<evidence type="ECO:0000256" key="5">
    <source>
        <dbReference type="ARBA" id="ARBA00023136"/>
    </source>
</evidence>
<feature type="transmembrane region" description="Helical" evidence="6">
    <location>
        <begin position="108"/>
        <end position="128"/>
    </location>
</feature>
<keyword evidence="8" id="KW-1185">Reference proteome</keyword>
<comment type="similarity">
    <text evidence="2">Belongs to the TMEM234 family.</text>
</comment>
<evidence type="ECO:0000256" key="2">
    <source>
        <dbReference type="ARBA" id="ARBA00005977"/>
    </source>
</evidence>
<proteinExistence type="inferred from homology"/>
<feature type="transmembrane region" description="Helical" evidence="6">
    <location>
        <begin position="70"/>
        <end position="88"/>
    </location>
</feature>
<sequence>MTLTKSDDAFWLLVVAVLWGATNPLLKQYSQGVEKIKCVGSVAQFFSEFTFLFFNWQYLLSFLTNQMGSVIYYITLASAELTLAVPITNSLTLIFTSLSASVLGERNLTWKTGFGMLFIMSGVLLCVMSKGDTLAS</sequence>
<organism evidence="7 8">
    <name type="scientific">Lymnaea stagnalis</name>
    <name type="common">Great pond snail</name>
    <name type="synonym">Helix stagnalis</name>
    <dbReference type="NCBI Taxonomy" id="6523"/>
    <lineage>
        <taxon>Eukaryota</taxon>
        <taxon>Metazoa</taxon>
        <taxon>Spiralia</taxon>
        <taxon>Lophotrochozoa</taxon>
        <taxon>Mollusca</taxon>
        <taxon>Gastropoda</taxon>
        <taxon>Heterobranchia</taxon>
        <taxon>Euthyneura</taxon>
        <taxon>Panpulmonata</taxon>
        <taxon>Hygrophila</taxon>
        <taxon>Lymnaeoidea</taxon>
        <taxon>Lymnaeidae</taxon>
        <taxon>Lymnaea</taxon>
    </lineage>
</organism>
<dbReference type="InterPro" id="IPR037185">
    <property type="entry name" value="EmrE-like"/>
</dbReference>
<keyword evidence="3 6" id="KW-0812">Transmembrane</keyword>
<feature type="transmembrane region" description="Helical" evidence="6">
    <location>
        <begin position="42"/>
        <end position="63"/>
    </location>
</feature>
<dbReference type="PANTHER" id="PTHR28668:SF1">
    <property type="entry name" value="TRANSMEMBRANE PROTEIN 234"/>
    <property type="match status" value="1"/>
</dbReference>
<protein>
    <recommendedName>
        <fullName evidence="9">Transmembrane protein 234</fullName>
    </recommendedName>
</protein>
<comment type="caution">
    <text evidence="7">The sequence shown here is derived from an EMBL/GenBank/DDBJ whole genome shotgun (WGS) entry which is preliminary data.</text>
</comment>
<comment type="subcellular location">
    <subcellularLocation>
        <location evidence="1">Membrane</location>
        <topology evidence="1">Multi-pass membrane protein</topology>
    </subcellularLocation>
</comment>
<evidence type="ECO:0000256" key="1">
    <source>
        <dbReference type="ARBA" id="ARBA00004141"/>
    </source>
</evidence>
<evidence type="ECO:0000256" key="4">
    <source>
        <dbReference type="ARBA" id="ARBA00022989"/>
    </source>
</evidence>
<evidence type="ECO:0000313" key="8">
    <source>
        <dbReference type="Proteomes" id="UP001497497"/>
    </source>
</evidence>
<dbReference type="Proteomes" id="UP001497497">
    <property type="component" value="Unassembled WGS sequence"/>
</dbReference>
<evidence type="ECO:0000256" key="6">
    <source>
        <dbReference type="SAM" id="Phobius"/>
    </source>
</evidence>
<dbReference type="GO" id="GO:0016020">
    <property type="term" value="C:membrane"/>
    <property type="evidence" value="ECO:0007669"/>
    <property type="project" value="UniProtKB-SubCell"/>
</dbReference>
<dbReference type="AlphaFoldDB" id="A0AAV2IBX6"/>
<dbReference type="InterPro" id="IPR018908">
    <property type="entry name" value="TMEM234"/>
</dbReference>